<evidence type="ECO:0000313" key="8">
    <source>
        <dbReference type="EMBL" id="CAF1431848.1"/>
    </source>
</evidence>
<proteinExistence type="inferred from homology"/>
<dbReference type="AlphaFoldDB" id="A0A818SZS8"/>
<keyword evidence="4" id="KW-0812">Transmembrane</keyword>
<evidence type="ECO:0000256" key="4">
    <source>
        <dbReference type="SAM" id="Phobius"/>
    </source>
</evidence>
<evidence type="ECO:0000259" key="6">
    <source>
        <dbReference type="Pfam" id="PF03024"/>
    </source>
</evidence>
<dbReference type="GO" id="GO:0009897">
    <property type="term" value="C:external side of plasma membrane"/>
    <property type="evidence" value="ECO:0007669"/>
    <property type="project" value="TreeGrafter"/>
</dbReference>
<feature type="transmembrane region" description="Helical" evidence="4">
    <location>
        <begin position="194"/>
        <end position="212"/>
    </location>
</feature>
<protein>
    <recommendedName>
        <fullName evidence="6">Folate receptor-like domain-containing protein</fullName>
    </recommendedName>
</protein>
<evidence type="ECO:0000256" key="1">
    <source>
        <dbReference type="ARBA" id="ARBA00007932"/>
    </source>
</evidence>
<feature type="signal peptide" evidence="5">
    <location>
        <begin position="1"/>
        <end position="22"/>
    </location>
</feature>
<evidence type="ECO:0000313" key="11">
    <source>
        <dbReference type="EMBL" id="CAF3921818.1"/>
    </source>
</evidence>
<evidence type="ECO:0000313" key="13">
    <source>
        <dbReference type="Proteomes" id="UP000663844"/>
    </source>
</evidence>
<dbReference type="InterPro" id="IPR004269">
    <property type="entry name" value="Folate_rcpt"/>
</dbReference>
<dbReference type="Proteomes" id="UP000663845">
    <property type="component" value="Unassembled WGS sequence"/>
</dbReference>
<keyword evidence="4" id="KW-1133">Transmembrane helix</keyword>
<dbReference type="EMBL" id="CAJOBB010002754">
    <property type="protein sequence ID" value="CAF3995889.1"/>
    <property type="molecule type" value="Genomic_DNA"/>
</dbReference>
<dbReference type="Proteomes" id="UP000663844">
    <property type="component" value="Unassembled WGS sequence"/>
</dbReference>
<feature type="chain" id="PRO_5035616450" description="Folate receptor-like domain-containing protein" evidence="5">
    <location>
        <begin position="23"/>
        <end position="213"/>
    </location>
</feature>
<dbReference type="PANTHER" id="PTHR10517:SF28">
    <property type="entry name" value="COILIN"/>
    <property type="match status" value="1"/>
</dbReference>
<dbReference type="EMBL" id="CAJOAZ010000579">
    <property type="protein sequence ID" value="CAF3677927.1"/>
    <property type="molecule type" value="Genomic_DNA"/>
</dbReference>
<accession>A0A818SZS8</accession>
<keyword evidence="3" id="KW-1015">Disulfide bond</keyword>
<dbReference type="InterPro" id="IPR018143">
    <property type="entry name" value="Folate_rcpt-like"/>
</dbReference>
<dbReference type="Pfam" id="PF03024">
    <property type="entry name" value="Folate_rec"/>
    <property type="match status" value="1"/>
</dbReference>
<dbReference type="EMBL" id="CAJNOG010001705">
    <property type="protein sequence ID" value="CAF1465525.1"/>
    <property type="molecule type" value="Genomic_DNA"/>
</dbReference>
<reference evidence="10" key="1">
    <citation type="submission" date="2021-02" db="EMBL/GenBank/DDBJ databases">
        <authorList>
            <person name="Nowell W R."/>
        </authorList>
    </citation>
    <scope>NUCLEOTIDE SEQUENCE</scope>
</reference>
<dbReference type="Proteomes" id="UP000663860">
    <property type="component" value="Unassembled WGS sequence"/>
</dbReference>
<dbReference type="EMBL" id="CAJNOE010001457">
    <property type="protein sequence ID" value="CAF1424757.1"/>
    <property type="molecule type" value="Genomic_DNA"/>
</dbReference>
<dbReference type="Proteomes" id="UP000663891">
    <property type="component" value="Unassembled WGS sequence"/>
</dbReference>
<evidence type="ECO:0000256" key="2">
    <source>
        <dbReference type="ARBA" id="ARBA00022729"/>
    </source>
</evidence>
<dbReference type="PANTHER" id="PTHR10517">
    <property type="entry name" value="FOLATE RECEPTOR"/>
    <property type="match status" value="1"/>
</dbReference>
<keyword evidence="4" id="KW-0472">Membrane</keyword>
<evidence type="ECO:0000256" key="3">
    <source>
        <dbReference type="ARBA" id="ARBA00023157"/>
    </source>
</evidence>
<gene>
    <name evidence="7" type="ORF">IZO911_LOCUS40888</name>
    <name evidence="9" type="ORF">JYZ213_LOCUS41502</name>
    <name evidence="12" type="ORF">KXQ929_LOCUS28185</name>
    <name evidence="11" type="ORF">OKA104_LOCUS25314</name>
    <name evidence="10" type="ORF">OXD698_LOCUS10709</name>
    <name evidence="8" type="ORF">VCS650_LOCUS38351</name>
</gene>
<evidence type="ECO:0000313" key="9">
    <source>
        <dbReference type="EMBL" id="CAF1465525.1"/>
    </source>
</evidence>
<comment type="similarity">
    <text evidence="1">Belongs to the folate receptor family.</text>
</comment>
<evidence type="ECO:0000313" key="12">
    <source>
        <dbReference type="EMBL" id="CAF3995889.1"/>
    </source>
</evidence>
<dbReference type="OrthoDB" id="5982417at2759"/>
<dbReference type="Proteomes" id="UP000663868">
    <property type="component" value="Unassembled WGS sequence"/>
</dbReference>
<feature type="domain" description="Folate receptor-like" evidence="6">
    <location>
        <begin position="43"/>
        <end position="166"/>
    </location>
</feature>
<sequence>MTQEFILTLFYLFCFVLSCVWTANDSSYTVSSLSSNTAPYCSFFSNRAPSPQPALTNCTWFKENSCCRDNEVRLIFSQVRPLIGSSSDCTDFINALMCYVCSPMQYRFYRGERLHVCLSYCNQMYEACATALMKGIPVGELYANGREFCLSRRFEINDVNNSASCFFDDSISQRKRQTKISDTSASSTNIERASFIKLFIVICLAAMLSFILC</sequence>
<keyword evidence="2 5" id="KW-0732">Signal</keyword>
<dbReference type="EMBL" id="CAJNON010001132">
    <property type="protein sequence ID" value="CAF1431848.1"/>
    <property type="molecule type" value="Genomic_DNA"/>
</dbReference>
<name>A0A818SZS8_9BILA</name>
<dbReference type="GO" id="GO:0038023">
    <property type="term" value="F:signaling receptor activity"/>
    <property type="evidence" value="ECO:0007669"/>
    <property type="project" value="TreeGrafter"/>
</dbReference>
<evidence type="ECO:0000256" key="5">
    <source>
        <dbReference type="SAM" id="SignalP"/>
    </source>
</evidence>
<dbReference type="Proteomes" id="UP000663881">
    <property type="component" value="Unassembled WGS sequence"/>
</dbReference>
<dbReference type="EMBL" id="CAJOAY010002111">
    <property type="protein sequence ID" value="CAF3921818.1"/>
    <property type="molecule type" value="Genomic_DNA"/>
</dbReference>
<comment type="caution">
    <text evidence="10">The sequence shown here is derived from an EMBL/GenBank/DDBJ whole genome shotgun (WGS) entry which is preliminary data.</text>
</comment>
<organism evidence="10 13">
    <name type="scientific">Adineta steineri</name>
    <dbReference type="NCBI Taxonomy" id="433720"/>
    <lineage>
        <taxon>Eukaryota</taxon>
        <taxon>Metazoa</taxon>
        <taxon>Spiralia</taxon>
        <taxon>Gnathifera</taxon>
        <taxon>Rotifera</taxon>
        <taxon>Eurotatoria</taxon>
        <taxon>Bdelloidea</taxon>
        <taxon>Adinetida</taxon>
        <taxon>Adinetidae</taxon>
        <taxon>Adineta</taxon>
    </lineage>
</organism>
<evidence type="ECO:0000313" key="10">
    <source>
        <dbReference type="EMBL" id="CAF3677927.1"/>
    </source>
</evidence>
<evidence type="ECO:0000313" key="7">
    <source>
        <dbReference type="EMBL" id="CAF1424757.1"/>
    </source>
</evidence>